<reference evidence="1" key="1">
    <citation type="submission" date="2021-01" db="EMBL/GenBank/DDBJ databases">
        <authorList>
            <consortium name="Genoscope - CEA"/>
            <person name="William W."/>
        </authorList>
    </citation>
    <scope>NUCLEOTIDE SEQUENCE</scope>
</reference>
<dbReference type="OrthoDB" id="286536at2759"/>
<dbReference type="EMBL" id="CAJJDO010000028">
    <property type="protein sequence ID" value="CAD8156132.1"/>
    <property type="molecule type" value="Genomic_DNA"/>
</dbReference>
<evidence type="ECO:0000313" key="1">
    <source>
        <dbReference type="EMBL" id="CAD8156132.1"/>
    </source>
</evidence>
<evidence type="ECO:0008006" key="3">
    <source>
        <dbReference type="Google" id="ProtNLM"/>
    </source>
</evidence>
<gene>
    <name evidence="1" type="ORF">PPENT_87.1.T0280146</name>
</gene>
<accession>A0A8S1TX42</accession>
<comment type="caution">
    <text evidence="1">The sequence shown here is derived from an EMBL/GenBank/DDBJ whole genome shotgun (WGS) entry which is preliminary data.</text>
</comment>
<name>A0A8S1TX42_9CILI</name>
<organism evidence="1 2">
    <name type="scientific">Paramecium pentaurelia</name>
    <dbReference type="NCBI Taxonomy" id="43138"/>
    <lineage>
        <taxon>Eukaryota</taxon>
        <taxon>Sar</taxon>
        <taxon>Alveolata</taxon>
        <taxon>Ciliophora</taxon>
        <taxon>Intramacronucleata</taxon>
        <taxon>Oligohymenophorea</taxon>
        <taxon>Peniculida</taxon>
        <taxon>Parameciidae</taxon>
        <taxon>Paramecium</taxon>
    </lineage>
</organism>
<dbReference type="Proteomes" id="UP000689195">
    <property type="component" value="Unassembled WGS sequence"/>
</dbReference>
<keyword evidence="2" id="KW-1185">Reference proteome</keyword>
<dbReference type="AlphaFoldDB" id="A0A8S1TX42"/>
<protein>
    <recommendedName>
        <fullName evidence="3">Calpain catalytic domain-containing protein</fullName>
    </recommendedName>
</protein>
<evidence type="ECO:0000313" key="2">
    <source>
        <dbReference type="Proteomes" id="UP000689195"/>
    </source>
</evidence>
<proteinExistence type="predicted"/>
<sequence length="677" mass="80014">MLQRLPNKCKEEYYKFIQIGNERQTFIDSDFDYTDQNSQIQFLRIGSLQLNKNIQPCSEFKRSQYYQDNSLINAFNILQKDIQFVKNIYLNLNSLYGVWLNLQGEWHLIKIDEKIPCYLTGNIQKLATLECECEWPIIIEKAIVKVLGKNYDILNRLIEESIESFMFMLIGQPIIKVSTEDINNLKNVIISQMQFHSLLFAVQKQNGLECGYVIQAIVKGNIKEQELIQMRAANRNLVIQGQQQIQNDKCIFFLTFKQFSEIFPELCIIQHHPNYQWNSKELIQQEKREFQQYIENTYCYDFDIIQESHLYISICQRDQNFNSNQLVSPIKYGLIRILISKKNDDQYEFLTGDYNIKQNVCLDIQSLAQGSYTLFCQAYFYNQIENNPKLQQEQQRLFVQYFGSSVPDNLIINKNEIQEQSKLMLASLAIANVNEENTRTYEQLEQPEIQVTTQMNLGMLYFYYRNMGTTKIEEEVIFDNCDNIIDYETMKTLNKFNVTVPPHIDYLKLYVYDPFVIFNEDQPIFQYSCNIKSLVHSSKKTLMAQSTNFSKINNKQSIFESTANNPSLELITYMKENAKQATRIWNNNHIDVQMYIYQHQEGVIILYLNNTQNIYEEKLTFILDNLTINCTASLRQGNSVFFQLDSYAHLFIYLDIIDIKKPYSHKIQCIYTHYKDI</sequence>